<proteinExistence type="predicted"/>
<dbReference type="RefSeq" id="WP_164158770.1">
    <property type="nucleotide sequence ID" value="NZ_VKQR01000028.1"/>
</dbReference>
<dbReference type="Proteomes" id="UP001214521">
    <property type="component" value="Unassembled WGS sequence"/>
</dbReference>
<dbReference type="AlphaFoldDB" id="A0AAI9FZC0"/>
<evidence type="ECO:0000313" key="1">
    <source>
        <dbReference type="EMBL" id="EKT4441301.1"/>
    </source>
</evidence>
<sequence>MAKTVSLLLLTLVIDRDATTKLPVQVFDYELPVLEELFADGAVITEVKSEPFEVHNFDEAEVFAGLKNKYGSTTEGAEALKAAYRNERAFSKAVAASIAAAKTSSSAEHFEAEDEEEDDQSDDLEALAGKTVAEIEAALDNLTDEDLHELAVIENAREKPRKGVLDAIAAALGDQGSETV</sequence>
<comment type="caution">
    <text evidence="1">The sequence shown here is derived from an EMBL/GenBank/DDBJ whole genome shotgun (WGS) entry which is preliminary data.</text>
</comment>
<gene>
    <name evidence="1" type="ORF">QEK83_001951</name>
</gene>
<dbReference type="EMBL" id="ABLOMU010000017">
    <property type="protein sequence ID" value="EKT4441301.1"/>
    <property type="molecule type" value="Genomic_DNA"/>
</dbReference>
<reference evidence="1" key="1">
    <citation type="submission" date="2022-07" db="EMBL/GenBank/DDBJ databases">
        <authorList>
            <consortium name="Clinical and Environmental Microbiology Branch: Whole genome sequencing antimicrobial resistance pathogens in the healthcare setting"/>
        </authorList>
    </citation>
    <scope>NUCLEOTIDE SEQUENCE</scope>
    <source>
        <strain evidence="1">Stenotrophomonas_maltophilia_2021CK-00905</strain>
    </source>
</reference>
<organism evidence="1 2">
    <name type="scientific">Stenotrophomonas maltophilia</name>
    <name type="common">Pseudomonas maltophilia</name>
    <name type="synonym">Xanthomonas maltophilia</name>
    <dbReference type="NCBI Taxonomy" id="40324"/>
    <lineage>
        <taxon>Bacteria</taxon>
        <taxon>Pseudomonadati</taxon>
        <taxon>Pseudomonadota</taxon>
        <taxon>Gammaproteobacteria</taxon>
        <taxon>Lysobacterales</taxon>
        <taxon>Lysobacteraceae</taxon>
        <taxon>Stenotrophomonas</taxon>
        <taxon>Stenotrophomonas maltophilia group</taxon>
    </lineage>
</organism>
<evidence type="ECO:0000313" key="2">
    <source>
        <dbReference type="Proteomes" id="UP001214521"/>
    </source>
</evidence>
<accession>A0AAI9FZC0</accession>
<protein>
    <submittedName>
        <fullName evidence="1">Uncharacterized protein</fullName>
    </submittedName>
</protein>
<name>A0AAI9FZC0_STEMA</name>